<reference evidence="3" key="1">
    <citation type="journal article" date="2016" name="Front. Microbiol.">
        <title>Complete Genome Sequence of Clostridium estertheticum DSM 8809, a Microbe Identified in Spoiled Vacuum Packed Beef.</title>
        <authorList>
            <person name="Yu Z."/>
            <person name="Gunn L."/>
            <person name="Brennan E."/>
            <person name="Reid R."/>
            <person name="Wall P.G."/>
            <person name="Gaora O.P."/>
            <person name="Hurley D."/>
            <person name="Bolton D."/>
            <person name="Fanning S."/>
        </authorList>
    </citation>
    <scope>NUCLEOTIDE SEQUENCE [LARGE SCALE GENOMIC DNA]</scope>
    <source>
        <strain evidence="3">DSM 8809</strain>
    </source>
</reference>
<proteinExistence type="predicted"/>
<dbReference type="OrthoDB" id="1633470at2"/>
<dbReference type="RefSeq" id="WP_071611346.1">
    <property type="nucleotide sequence ID" value="NZ_CP015756.1"/>
</dbReference>
<keyword evidence="3" id="KW-1185">Reference proteome</keyword>
<name>A0A1J0GCH1_9CLOT</name>
<gene>
    <name evidence="2" type="ORF">A7L45_02680</name>
</gene>
<feature type="signal peptide" evidence="1">
    <location>
        <begin position="1"/>
        <end position="37"/>
    </location>
</feature>
<feature type="chain" id="PRO_5009611832" description="Stage II sporulation protein P" evidence="1">
    <location>
        <begin position="38"/>
        <end position="365"/>
    </location>
</feature>
<dbReference type="KEGG" id="ceu:A7L45_02680"/>
<evidence type="ECO:0008006" key="4">
    <source>
        <dbReference type="Google" id="ProtNLM"/>
    </source>
</evidence>
<dbReference type="STRING" id="1552.A7L45_02680"/>
<dbReference type="NCBIfam" id="TIGR02867">
    <property type="entry name" value="spore_II_P"/>
    <property type="match status" value="1"/>
</dbReference>
<protein>
    <recommendedName>
        <fullName evidence="4">Stage II sporulation protein P</fullName>
    </recommendedName>
</protein>
<accession>A0A1J0GCH1</accession>
<dbReference type="InterPro" id="IPR010897">
    <property type="entry name" value="Spore_II_P"/>
</dbReference>
<sequence length="365" mass="40910">MGRNAIKKNNKSKILLSVLTLLFIFLLCLVLPKSANATNEDKSQNYFFIKAITNTVALFNSPSNGEQNTNSEIKHSVLSFLGIDISNPISIVSKEISYFQNNEGSDNESNGVEKRETLVLNPFNLDDNQVSKFKGKVDTSNSIAGIYNPKLKQILNKANPRVLIYHSHTTESYLASDDDTSTNTFNTNLAQGVCEVGDVIAKDLEKNYGIAAINDDTIHNVVDYQASYKKSRITLDKYLKEYGDFDIIIDLHRDGVPLNHKNEKTKINGVNVAKVMFVMTKGNPRYAAQKKLVSSMIGISDKLYPGLMDYRQVYLYNRGIDFYSQDRSNNAMLIEVGNNNNTITEVKNTGMYLSRIIAEQLNGKK</sequence>
<dbReference type="Proteomes" id="UP000182569">
    <property type="component" value="Chromosome"/>
</dbReference>
<keyword evidence="1" id="KW-0732">Signal</keyword>
<evidence type="ECO:0000256" key="1">
    <source>
        <dbReference type="SAM" id="SignalP"/>
    </source>
</evidence>
<dbReference type="EMBL" id="CP015756">
    <property type="protein sequence ID" value="APC39049.1"/>
    <property type="molecule type" value="Genomic_DNA"/>
</dbReference>
<evidence type="ECO:0000313" key="3">
    <source>
        <dbReference type="Proteomes" id="UP000182569"/>
    </source>
</evidence>
<dbReference type="AlphaFoldDB" id="A0A1J0GCH1"/>
<evidence type="ECO:0000313" key="2">
    <source>
        <dbReference type="EMBL" id="APC39049.1"/>
    </source>
</evidence>
<organism evidence="2 3">
    <name type="scientific">Clostridium estertheticum subsp. estertheticum</name>
    <dbReference type="NCBI Taxonomy" id="1552"/>
    <lineage>
        <taxon>Bacteria</taxon>
        <taxon>Bacillati</taxon>
        <taxon>Bacillota</taxon>
        <taxon>Clostridia</taxon>
        <taxon>Eubacteriales</taxon>
        <taxon>Clostridiaceae</taxon>
        <taxon>Clostridium</taxon>
    </lineage>
</organism>
<dbReference type="Pfam" id="PF07454">
    <property type="entry name" value="SpoIIP"/>
    <property type="match status" value="1"/>
</dbReference>